<sequence>MVVASLRPTKPPKLQCAESPLEIHCDIDLRWSLLSSSTSTKLISLLSLEHPMSVEAFKAPAARRVSLKLDLSTVDSRPSTLDPRPSTPANSLLLPPYWPLTAVNYCQNHASHLVHPSFFHPLHLDRSSLLSCRSPDFLSRNVDLSTMVFHPPLLLQAALGVSSLGDWPIYTSFIGVHREEVSHRERSSIIVSLYCSSV</sequence>
<dbReference type="GeneID" id="39582630"/>
<evidence type="ECO:0000313" key="2">
    <source>
        <dbReference type="Proteomes" id="UP000272025"/>
    </source>
</evidence>
<dbReference type="AlphaFoldDB" id="A0A3N2PXK8"/>
<name>A0A3N2PXK8_SODAK</name>
<protein>
    <submittedName>
        <fullName evidence="1">Uncharacterized protein</fullName>
    </submittedName>
</protein>
<keyword evidence="2" id="KW-1185">Reference proteome</keyword>
<accession>A0A3N2PXK8</accession>
<proteinExistence type="predicted"/>
<dbReference type="EMBL" id="ML119054">
    <property type="protein sequence ID" value="ROT39204.1"/>
    <property type="molecule type" value="Genomic_DNA"/>
</dbReference>
<evidence type="ECO:0000313" key="1">
    <source>
        <dbReference type="EMBL" id="ROT39204.1"/>
    </source>
</evidence>
<gene>
    <name evidence="1" type="ORF">SODALDRAFT_359074</name>
</gene>
<dbReference type="Proteomes" id="UP000272025">
    <property type="component" value="Unassembled WGS sequence"/>
</dbReference>
<reference evidence="1 2" key="1">
    <citation type="journal article" date="2018" name="Mol. Ecol.">
        <title>The obligate alkalophilic soda-lake fungus Sodiomyces alkalinus has shifted to a protein diet.</title>
        <authorList>
            <person name="Grum-Grzhimaylo A.A."/>
            <person name="Falkoski D.L."/>
            <person name="van den Heuvel J."/>
            <person name="Valero-Jimenez C.A."/>
            <person name="Min B."/>
            <person name="Choi I.G."/>
            <person name="Lipzen A."/>
            <person name="Daum C.G."/>
            <person name="Aanen D.K."/>
            <person name="Tsang A."/>
            <person name="Henrissat B."/>
            <person name="Bilanenko E.N."/>
            <person name="de Vries R.P."/>
            <person name="van Kan J.A.L."/>
            <person name="Grigoriev I.V."/>
            <person name="Debets A.J.M."/>
        </authorList>
    </citation>
    <scope>NUCLEOTIDE SEQUENCE [LARGE SCALE GENOMIC DNA]</scope>
    <source>
        <strain evidence="1 2">F11</strain>
    </source>
</reference>
<organism evidence="1 2">
    <name type="scientific">Sodiomyces alkalinus (strain CBS 110278 / VKM F-3762 / F11)</name>
    <name type="common">Alkaliphilic filamentous fungus</name>
    <dbReference type="NCBI Taxonomy" id="1314773"/>
    <lineage>
        <taxon>Eukaryota</taxon>
        <taxon>Fungi</taxon>
        <taxon>Dikarya</taxon>
        <taxon>Ascomycota</taxon>
        <taxon>Pezizomycotina</taxon>
        <taxon>Sordariomycetes</taxon>
        <taxon>Hypocreomycetidae</taxon>
        <taxon>Glomerellales</taxon>
        <taxon>Plectosphaerellaceae</taxon>
        <taxon>Sodiomyces</taxon>
    </lineage>
</organism>
<dbReference type="RefSeq" id="XP_028467010.1">
    <property type="nucleotide sequence ID" value="XM_028614152.1"/>
</dbReference>